<dbReference type="OrthoDB" id="418131at2759"/>
<evidence type="ECO:0000256" key="1">
    <source>
        <dbReference type="ARBA" id="ARBA00024205"/>
    </source>
</evidence>
<evidence type="ECO:0000313" key="4">
    <source>
        <dbReference type="Proteomes" id="UP000320333"/>
    </source>
</evidence>
<dbReference type="STRING" id="246404.A0A507FM89"/>
<organism evidence="3 4">
    <name type="scientific">Chytriomyces confervae</name>
    <dbReference type="NCBI Taxonomy" id="246404"/>
    <lineage>
        <taxon>Eukaryota</taxon>
        <taxon>Fungi</taxon>
        <taxon>Fungi incertae sedis</taxon>
        <taxon>Chytridiomycota</taxon>
        <taxon>Chytridiomycota incertae sedis</taxon>
        <taxon>Chytridiomycetes</taxon>
        <taxon>Chytridiales</taxon>
        <taxon>Chytriomycetaceae</taxon>
        <taxon>Chytriomyces</taxon>
    </lineage>
</organism>
<accession>A0A507FM89</accession>
<comment type="caution">
    <text evidence="3">The sequence shown here is derived from an EMBL/GenBank/DDBJ whole genome shotgun (WGS) entry which is preliminary data.</text>
</comment>
<dbReference type="Proteomes" id="UP000320333">
    <property type="component" value="Unassembled WGS sequence"/>
</dbReference>
<keyword evidence="4" id="KW-1185">Reference proteome</keyword>
<dbReference type="EMBL" id="QEAP01000037">
    <property type="protein sequence ID" value="TPX76745.1"/>
    <property type="molecule type" value="Genomic_DNA"/>
</dbReference>
<dbReference type="InterPro" id="IPR029704">
    <property type="entry name" value="STEEP-like"/>
</dbReference>
<gene>
    <name evidence="3" type="ORF">CcCBS67573_g01987</name>
</gene>
<protein>
    <recommendedName>
        <fullName evidence="2">STEEP1 domain-containing protein</fullName>
    </recommendedName>
</protein>
<dbReference type="PANTHER" id="PTHR46355">
    <property type="entry name" value="UPF0428 PROTEIN CXORF56"/>
    <property type="match status" value="1"/>
</dbReference>
<reference evidence="3 4" key="1">
    <citation type="journal article" date="2019" name="Sci. Rep.">
        <title>Comparative genomics of chytrid fungi reveal insights into the obligate biotrophic and pathogenic lifestyle of Synchytrium endobioticum.</title>
        <authorList>
            <person name="van de Vossenberg B.T.L.H."/>
            <person name="Warris S."/>
            <person name="Nguyen H.D.T."/>
            <person name="van Gent-Pelzer M.P.E."/>
            <person name="Joly D.L."/>
            <person name="van de Geest H.C."/>
            <person name="Bonants P.J.M."/>
            <person name="Smith D.S."/>
            <person name="Levesque C.A."/>
            <person name="van der Lee T.A.J."/>
        </authorList>
    </citation>
    <scope>NUCLEOTIDE SEQUENCE [LARGE SCALE GENOMIC DNA]</scope>
    <source>
        <strain evidence="3 4">CBS 675.73</strain>
    </source>
</reference>
<comment type="similarity">
    <text evidence="1">Belongs to the STEEP1 family.</text>
</comment>
<dbReference type="Pfam" id="PF25809">
    <property type="entry name" value="STEEP1"/>
    <property type="match status" value="1"/>
</dbReference>
<dbReference type="GO" id="GO:0005737">
    <property type="term" value="C:cytoplasm"/>
    <property type="evidence" value="ECO:0007669"/>
    <property type="project" value="GOC"/>
</dbReference>
<dbReference type="GO" id="GO:0090158">
    <property type="term" value="P:endoplasmic reticulum membrane organization"/>
    <property type="evidence" value="ECO:0007669"/>
    <property type="project" value="TreeGrafter"/>
</dbReference>
<evidence type="ECO:0000313" key="3">
    <source>
        <dbReference type="EMBL" id="TPX76745.1"/>
    </source>
</evidence>
<dbReference type="AlphaFoldDB" id="A0A507FM89"/>
<dbReference type="GO" id="GO:0006888">
    <property type="term" value="P:endoplasmic reticulum to Golgi vesicle-mediated transport"/>
    <property type="evidence" value="ECO:0007669"/>
    <property type="project" value="TreeGrafter"/>
</dbReference>
<evidence type="ECO:0000259" key="2">
    <source>
        <dbReference type="Pfam" id="PF25809"/>
    </source>
</evidence>
<name>A0A507FM89_9FUNG</name>
<dbReference type="PANTHER" id="PTHR46355:SF1">
    <property type="entry name" value="STING ER EXIT PROTEIN"/>
    <property type="match status" value="1"/>
</dbReference>
<feature type="domain" description="STEEP1" evidence="2">
    <location>
        <begin position="2"/>
        <end position="100"/>
    </location>
</feature>
<sequence>MNIYYCLCGEFLLILDVKIDRLPRRQTDGAFILNTKKRTYKLNTVFSKKVVVKRTPEEGNTDKKVGFEAQNRHCCPKCGLFVCYDQKGVFSYILDGSLIKK</sequence>
<dbReference type="InterPro" id="IPR057965">
    <property type="entry name" value="STEEP1_dom"/>
</dbReference>
<proteinExistence type="inferred from homology"/>